<reference evidence="9" key="1">
    <citation type="submission" date="2012-02" db="EMBL/GenBank/DDBJ databases">
        <title>The complete genome of Echinicola vietnamensis DSM 17526.</title>
        <authorList>
            <person name="Lucas S."/>
            <person name="Copeland A."/>
            <person name="Lapidus A."/>
            <person name="Glavina del Rio T."/>
            <person name="Dalin E."/>
            <person name="Tice H."/>
            <person name="Bruce D."/>
            <person name="Goodwin L."/>
            <person name="Pitluck S."/>
            <person name="Peters L."/>
            <person name="Ovchinnikova G."/>
            <person name="Teshima H."/>
            <person name="Kyrpides N."/>
            <person name="Mavromatis K."/>
            <person name="Ivanova N."/>
            <person name="Brettin T."/>
            <person name="Detter J.C."/>
            <person name="Han C."/>
            <person name="Larimer F."/>
            <person name="Land M."/>
            <person name="Hauser L."/>
            <person name="Markowitz V."/>
            <person name="Cheng J.-F."/>
            <person name="Hugenholtz P."/>
            <person name="Woyke T."/>
            <person name="Wu D."/>
            <person name="Brambilla E."/>
            <person name="Klenk H.-P."/>
            <person name="Eisen J.A."/>
        </authorList>
    </citation>
    <scope>NUCLEOTIDE SEQUENCE [LARGE SCALE GENOMIC DNA]</scope>
    <source>
        <strain evidence="9">DSM 17526 / LMG 23754 / KMM 6221</strain>
    </source>
</reference>
<dbReference type="Gene3D" id="3.20.20.80">
    <property type="entry name" value="Glycosidases"/>
    <property type="match status" value="1"/>
</dbReference>
<dbReference type="HOGENOM" id="CLU_020161_6_1_10"/>
<keyword evidence="4 6" id="KW-0624">Polysaccharide degradation</keyword>
<evidence type="ECO:0000256" key="6">
    <source>
        <dbReference type="RuleBase" id="RU361174"/>
    </source>
</evidence>
<comment type="similarity">
    <text evidence="6">Belongs to the glycosyl hydrolase 10 (cellulase F) family.</text>
</comment>
<dbReference type="RefSeq" id="WP_015266470.1">
    <property type="nucleotide sequence ID" value="NC_019904.1"/>
</dbReference>
<dbReference type="PANTHER" id="PTHR31490:SF90">
    <property type="entry name" value="ENDO-1,4-BETA-XYLANASE A"/>
    <property type="match status" value="1"/>
</dbReference>
<evidence type="ECO:0000256" key="1">
    <source>
        <dbReference type="ARBA" id="ARBA00022801"/>
    </source>
</evidence>
<keyword evidence="2 6" id="KW-0119">Carbohydrate metabolism</keyword>
<dbReference type="PATRIC" id="fig|926556.3.peg.2830"/>
<keyword evidence="3 6" id="KW-0326">Glycosidase</keyword>
<dbReference type="EC" id="3.2.1.8" evidence="6"/>
<comment type="catalytic activity">
    <reaction evidence="6">
        <text>Endohydrolysis of (1-&gt;4)-beta-D-xylosidic linkages in xylans.</text>
        <dbReference type="EC" id="3.2.1.8"/>
    </reaction>
</comment>
<name>L0G036_ECHVK</name>
<dbReference type="EMBL" id="CP003346">
    <property type="protein sequence ID" value="AGA78917.1"/>
    <property type="molecule type" value="Genomic_DNA"/>
</dbReference>
<keyword evidence="9" id="KW-1185">Reference proteome</keyword>
<keyword evidence="8" id="KW-0858">Xylan degradation</keyword>
<evidence type="ECO:0000256" key="5">
    <source>
        <dbReference type="PROSITE-ProRule" id="PRU10061"/>
    </source>
</evidence>
<dbReference type="PANTHER" id="PTHR31490">
    <property type="entry name" value="GLYCOSYL HYDROLASE"/>
    <property type="match status" value="1"/>
</dbReference>
<dbReference type="eggNOG" id="COG3693">
    <property type="taxonomic scope" value="Bacteria"/>
</dbReference>
<keyword evidence="1 6" id="KW-0378">Hydrolase</keyword>
<dbReference type="SUPFAM" id="SSF51445">
    <property type="entry name" value="(Trans)glycosidases"/>
    <property type="match status" value="1"/>
</dbReference>
<dbReference type="OrthoDB" id="9809277at2"/>
<proteinExistence type="inferred from homology"/>
<sequence length="379" mass="43925">MKLFIIPVVLFGLWSCVFPLSRDQQAQSGLKDLFYDDFYIGAALSGNDVREQPTSMVMTLSNHFNSLSPENLMKWQSIHPDSGKFQFVQADRYVELGKRLGCHLVGHTLVWHKQTPEWVFKDQGGMPRSSKDLSAMMQDHIQNVMGHFKGSVKTWDVVNEAFTDEGDFRPSAWYQTLGEDFIKLAFQTANEADPEAELYYNDYNVWKPKKTDAILSYTSKIRNQGVNIHGIGMQCHLGLEYPTVNQLEVAIQKIIKHGFRISITELDIDVLPNQSGRQGADIDANFPYEAKYDPYKDGLPPMMQEKLTQRYREIFKLFLKYRKHIDRVTFWSIRDQDSWLNNWPIRGRTAYPLLFDEEYQLKDYIFDSLTTLKKGDNSG</sequence>
<evidence type="ECO:0000256" key="3">
    <source>
        <dbReference type="ARBA" id="ARBA00023295"/>
    </source>
</evidence>
<evidence type="ECO:0000259" key="7">
    <source>
        <dbReference type="PROSITE" id="PS51760"/>
    </source>
</evidence>
<dbReference type="STRING" id="926556.Echvi_2677"/>
<organism evidence="8 9">
    <name type="scientific">Echinicola vietnamensis (strain DSM 17526 / LMG 23754 / KMM 6221)</name>
    <dbReference type="NCBI Taxonomy" id="926556"/>
    <lineage>
        <taxon>Bacteria</taxon>
        <taxon>Pseudomonadati</taxon>
        <taxon>Bacteroidota</taxon>
        <taxon>Cytophagia</taxon>
        <taxon>Cytophagales</taxon>
        <taxon>Cyclobacteriaceae</taxon>
        <taxon>Echinicola</taxon>
    </lineage>
</organism>
<evidence type="ECO:0000256" key="2">
    <source>
        <dbReference type="ARBA" id="ARBA00023277"/>
    </source>
</evidence>
<dbReference type="PROSITE" id="PS00591">
    <property type="entry name" value="GH10_1"/>
    <property type="match status" value="1"/>
</dbReference>
<protein>
    <recommendedName>
        <fullName evidence="6">Beta-xylanase</fullName>
        <ecNumber evidence="6">3.2.1.8</ecNumber>
    </recommendedName>
</protein>
<dbReference type="Proteomes" id="UP000010796">
    <property type="component" value="Chromosome"/>
</dbReference>
<dbReference type="KEGG" id="evi:Echvi_2677"/>
<dbReference type="InterPro" id="IPR031158">
    <property type="entry name" value="GH10_AS"/>
</dbReference>
<accession>L0G036</accession>
<dbReference type="Pfam" id="PF00331">
    <property type="entry name" value="Glyco_hydro_10"/>
    <property type="match status" value="1"/>
</dbReference>
<gene>
    <name evidence="8" type="ordered locus">Echvi_2677</name>
</gene>
<dbReference type="GO" id="GO:0045493">
    <property type="term" value="P:xylan catabolic process"/>
    <property type="evidence" value="ECO:0007669"/>
    <property type="project" value="UniProtKB-KW"/>
</dbReference>
<dbReference type="AlphaFoldDB" id="L0G036"/>
<dbReference type="GO" id="GO:0031176">
    <property type="term" value="F:endo-1,4-beta-xylanase activity"/>
    <property type="evidence" value="ECO:0007669"/>
    <property type="project" value="UniProtKB-EC"/>
</dbReference>
<dbReference type="PROSITE" id="PS51760">
    <property type="entry name" value="GH10_2"/>
    <property type="match status" value="1"/>
</dbReference>
<evidence type="ECO:0000313" key="8">
    <source>
        <dbReference type="EMBL" id="AGA78917.1"/>
    </source>
</evidence>
<dbReference type="PRINTS" id="PR00134">
    <property type="entry name" value="GLHYDRLASE10"/>
</dbReference>
<dbReference type="InterPro" id="IPR044846">
    <property type="entry name" value="GH10"/>
</dbReference>
<feature type="domain" description="GH10" evidence="7">
    <location>
        <begin position="24"/>
        <end position="372"/>
    </location>
</feature>
<dbReference type="InterPro" id="IPR001000">
    <property type="entry name" value="GH10_dom"/>
</dbReference>
<feature type="active site" description="Nucleophile" evidence="5">
    <location>
        <position position="265"/>
    </location>
</feature>
<dbReference type="InterPro" id="IPR017853">
    <property type="entry name" value="GH"/>
</dbReference>
<evidence type="ECO:0000256" key="4">
    <source>
        <dbReference type="ARBA" id="ARBA00023326"/>
    </source>
</evidence>
<evidence type="ECO:0000313" key="9">
    <source>
        <dbReference type="Proteomes" id="UP000010796"/>
    </source>
</evidence>
<dbReference type="SMART" id="SM00633">
    <property type="entry name" value="Glyco_10"/>
    <property type="match status" value="1"/>
</dbReference>